<dbReference type="PANTHER" id="PTHR32322">
    <property type="entry name" value="INNER MEMBRANE TRANSPORTER"/>
    <property type="match status" value="1"/>
</dbReference>
<organism evidence="8 9">
    <name type="scientific">Pseudomonas turukhanskensis</name>
    <dbReference type="NCBI Taxonomy" id="1806536"/>
    <lineage>
        <taxon>Bacteria</taxon>
        <taxon>Pseudomonadati</taxon>
        <taxon>Pseudomonadota</taxon>
        <taxon>Gammaproteobacteria</taxon>
        <taxon>Pseudomonadales</taxon>
        <taxon>Pseudomonadaceae</taxon>
        <taxon>Pseudomonas</taxon>
    </lineage>
</organism>
<comment type="subcellular location">
    <subcellularLocation>
        <location evidence="1">Membrane</location>
        <topology evidence="1">Multi-pass membrane protein</topology>
    </subcellularLocation>
</comment>
<keyword evidence="9" id="KW-1185">Reference proteome</keyword>
<feature type="transmembrane region" description="Helical" evidence="6">
    <location>
        <begin position="226"/>
        <end position="246"/>
    </location>
</feature>
<evidence type="ECO:0000256" key="5">
    <source>
        <dbReference type="ARBA" id="ARBA00023136"/>
    </source>
</evidence>
<evidence type="ECO:0000256" key="4">
    <source>
        <dbReference type="ARBA" id="ARBA00022989"/>
    </source>
</evidence>
<dbReference type="InterPro" id="IPR050638">
    <property type="entry name" value="AA-Vitamin_Transporters"/>
</dbReference>
<feature type="transmembrane region" description="Helical" evidence="6">
    <location>
        <begin position="12"/>
        <end position="30"/>
    </location>
</feature>
<comment type="caution">
    <text evidence="8">The sequence shown here is derived from an EMBL/GenBank/DDBJ whole genome shotgun (WGS) entry which is preliminary data.</text>
</comment>
<dbReference type="Pfam" id="PF00892">
    <property type="entry name" value="EamA"/>
    <property type="match status" value="2"/>
</dbReference>
<reference evidence="8" key="2">
    <citation type="submission" date="2023-01" db="EMBL/GenBank/DDBJ databases">
        <authorList>
            <person name="Sun Q."/>
            <person name="Evtushenko L."/>
        </authorList>
    </citation>
    <scope>NUCLEOTIDE SEQUENCE</scope>
    <source>
        <strain evidence="8">VKM B-2935</strain>
    </source>
</reference>
<accession>A0A9W6K5J0</accession>
<evidence type="ECO:0000256" key="2">
    <source>
        <dbReference type="ARBA" id="ARBA00007362"/>
    </source>
</evidence>
<keyword evidence="4 6" id="KW-1133">Transmembrane helix</keyword>
<feature type="transmembrane region" description="Helical" evidence="6">
    <location>
        <begin position="127"/>
        <end position="145"/>
    </location>
</feature>
<proteinExistence type="inferred from homology"/>
<sequence>MSSTLSPRARSLVLLLSFAAVYIGWGTTYLANHFLLLELPPFVIVTLRFFLAGSLALLWVVVSGQARIQRSDWGGAFIGGLMLITVGQGALLYANQYLPTGLLAMLYTSLPIWSVALEWLLGDRPPLWVLCGLVLASIGIVLLMSNGLGSAATAQQWFAGSLVVAATLMWAVGAWLLRSRPSFRSTWLGMSLQMLIGALMLALFAAWRGEWNDLHLSQLSVHGWWWLAYLVLPVSLGVYPAYFWLLREVRPSLVSTFAFVNPVIALLLGYLLLGESLGMAALVACLVTLGGVMLIIFGRR</sequence>
<dbReference type="EMBL" id="BSFN01000003">
    <property type="protein sequence ID" value="GLK88394.1"/>
    <property type="molecule type" value="Genomic_DNA"/>
</dbReference>
<feature type="transmembrane region" description="Helical" evidence="6">
    <location>
        <begin position="279"/>
        <end position="297"/>
    </location>
</feature>
<dbReference type="PANTHER" id="PTHR32322:SF2">
    <property type="entry name" value="EAMA DOMAIN-CONTAINING PROTEIN"/>
    <property type="match status" value="1"/>
</dbReference>
<evidence type="ECO:0000259" key="7">
    <source>
        <dbReference type="Pfam" id="PF00892"/>
    </source>
</evidence>
<evidence type="ECO:0000313" key="9">
    <source>
        <dbReference type="Proteomes" id="UP001143328"/>
    </source>
</evidence>
<feature type="transmembrane region" description="Helical" evidence="6">
    <location>
        <begin position="42"/>
        <end position="62"/>
    </location>
</feature>
<feature type="transmembrane region" description="Helical" evidence="6">
    <location>
        <begin position="253"/>
        <end position="273"/>
    </location>
</feature>
<keyword evidence="3 6" id="KW-0812">Transmembrane</keyword>
<dbReference type="RefSeq" id="WP_271194615.1">
    <property type="nucleotide sequence ID" value="NZ_BSFN01000003.1"/>
</dbReference>
<feature type="transmembrane region" description="Helical" evidence="6">
    <location>
        <begin position="186"/>
        <end position="206"/>
    </location>
</feature>
<dbReference type="InterPro" id="IPR000620">
    <property type="entry name" value="EamA_dom"/>
</dbReference>
<reference evidence="8" key="1">
    <citation type="journal article" date="2014" name="Int. J. Syst. Evol. Microbiol.">
        <title>Complete genome sequence of Corynebacterium casei LMG S-19264T (=DSM 44701T), isolated from a smear-ripened cheese.</title>
        <authorList>
            <consortium name="US DOE Joint Genome Institute (JGI-PGF)"/>
            <person name="Walter F."/>
            <person name="Albersmeier A."/>
            <person name="Kalinowski J."/>
            <person name="Ruckert C."/>
        </authorList>
    </citation>
    <scope>NUCLEOTIDE SEQUENCE</scope>
    <source>
        <strain evidence="8">VKM B-2935</strain>
    </source>
</reference>
<dbReference type="SUPFAM" id="SSF103481">
    <property type="entry name" value="Multidrug resistance efflux transporter EmrE"/>
    <property type="match status" value="2"/>
</dbReference>
<feature type="transmembrane region" description="Helical" evidence="6">
    <location>
        <begin position="100"/>
        <end position="120"/>
    </location>
</feature>
<feature type="transmembrane region" description="Helical" evidence="6">
    <location>
        <begin position="74"/>
        <end position="94"/>
    </location>
</feature>
<evidence type="ECO:0000256" key="3">
    <source>
        <dbReference type="ARBA" id="ARBA00022692"/>
    </source>
</evidence>
<feature type="domain" description="EamA" evidence="7">
    <location>
        <begin position="17"/>
        <end position="144"/>
    </location>
</feature>
<evidence type="ECO:0000256" key="1">
    <source>
        <dbReference type="ARBA" id="ARBA00004141"/>
    </source>
</evidence>
<evidence type="ECO:0000256" key="6">
    <source>
        <dbReference type="SAM" id="Phobius"/>
    </source>
</evidence>
<feature type="transmembrane region" description="Helical" evidence="6">
    <location>
        <begin position="157"/>
        <end position="177"/>
    </location>
</feature>
<gene>
    <name evidence="8" type="primary">yedA</name>
    <name evidence="8" type="ORF">GCM10017655_14560</name>
</gene>
<feature type="domain" description="EamA" evidence="7">
    <location>
        <begin position="161"/>
        <end position="296"/>
    </location>
</feature>
<dbReference type="AlphaFoldDB" id="A0A9W6K5J0"/>
<protein>
    <submittedName>
        <fullName evidence="8">Drug/metabolite exporter YedA</fullName>
    </submittedName>
</protein>
<evidence type="ECO:0000313" key="8">
    <source>
        <dbReference type="EMBL" id="GLK88394.1"/>
    </source>
</evidence>
<keyword evidence="5 6" id="KW-0472">Membrane</keyword>
<comment type="similarity">
    <text evidence="2">Belongs to the EamA transporter family.</text>
</comment>
<dbReference type="InterPro" id="IPR037185">
    <property type="entry name" value="EmrE-like"/>
</dbReference>
<dbReference type="GO" id="GO:0016020">
    <property type="term" value="C:membrane"/>
    <property type="evidence" value="ECO:0007669"/>
    <property type="project" value="UniProtKB-SubCell"/>
</dbReference>
<dbReference type="Proteomes" id="UP001143328">
    <property type="component" value="Unassembled WGS sequence"/>
</dbReference>
<name>A0A9W6K5J0_9PSED</name>